<evidence type="ECO:0000256" key="1">
    <source>
        <dbReference type="ARBA" id="ARBA00003365"/>
    </source>
</evidence>
<dbReference type="InterPro" id="IPR002028">
    <property type="entry name" value="Trp_synthase_suA"/>
</dbReference>
<dbReference type="HAMAP" id="MF_00131">
    <property type="entry name" value="Trp_synth_alpha"/>
    <property type="match status" value="1"/>
</dbReference>
<proteinExistence type="inferred from homology"/>
<dbReference type="InterPro" id="IPR018204">
    <property type="entry name" value="Trp_synthase_alpha_AS"/>
</dbReference>
<dbReference type="PANTHER" id="PTHR43406:SF1">
    <property type="entry name" value="TRYPTOPHAN SYNTHASE ALPHA CHAIN, CHLOROPLASTIC"/>
    <property type="match status" value="1"/>
</dbReference>
<dbReference type="PROSITE" id="PS00167">
    <property type="entry name" value="TRP_SYNTHASE_ALPHA"/>
    <property type="match status" value="1"/>
</dbReference>
<dbReference type="InterPro" id="IPR011060">
    <property type="entry name" value="RibuloseP-bd_barrel"/>
</dbReference>
<comment type="subunit">
    <text evidence="3 9">Tetramer of two alpha and two beta chains.</text>
</comment>
<comment type="pathway">
    <text evidence="2 9">Amino-acid biosynthesis; L-tryptophan biosynthesis; L-tryptophan from chorismate: step 5/5.</text>
</comment>
<dbReference type="Gene3D" id="3.20.20.70">
    <property type="entry name" value="Aldolase class I"/>
    <property type="match status" value="1"/>
</dbReference>
<keyword evidence="7 9" id="KW-0456">Lyase</keyword>
<dbReference type="PANTHER" id="PTHR43406">
    <property type="entry name" value="TRYPTOPHAN SYNTHASE, ALPHA CHAIN"/>
    <property type="match status" value="1"/>
</dbReference>
<gene>
    <name evidence="9" type="primary">trpA</name>
</gene>
<dbReference type="UniPathway" id="UPA00035">
    <property type="reaction ID" value="UER00044"/>
</dbReference>
<organism evidence="11">
    <name type="scientific">Aureimonas altamirensis</name>
    <dbReference type="NCBI Taxonomy" id="370622"/>
    <lineage>
        <taxon>Bacteria</taxon>
        <taxon>Pseudomonadati</taxon>
        <taxon>Pseudomonadota</taxon>
        <taxon>Alphaproteobacteria</taxon>
        <taxon>Hyphomicrobiales</taxon>
        <taxon>Aurantimonadaceae</taxon>
        <taxon>Aureimonas</taxon>
    </lineage>
</organism>
<dbReference type="AlphaFoldDB" id="A0A0P0YUZ1"/>
<reference evidence="11" key="1">
    <citation type="journal article" date="2015" name="Proc. Natl. Acad. Sci. U.S.A.">
        <title>Bacterial clade with the ribosomal RNA operon on a small plasmid rather than the chromosome.</title>
        <authorList>
            <person name="Anda M."/>
            <person name="Ohtsubo Y."/>
            <person name="Okubo T."/>
            <person name="Sugawara M."/>
            <person name="Nagata Y."/>
            <person name="Tsuda M."/>
            <person name="Minamisawa K."/>
            <person name="Mitsui H."/>
        </authorList>
    </citation>
    <scope>NUCLEOTIDE SEQUENCE</scope>
    <source>
        <strain evidence="11">DSM 21988</strain>
    </source>
</reference>
<keyword evidence="6 9" id="KW-0057">Aromatic amino acid biosynthesis</keyword>
<evidence type="ECO:0000256" key="4">
    <source>
        <dbReference type="ARBA" id="ARBA00022605"/>
    </source>
</evidence>
<dbReference type="EC" id="4.2.1.20" evidence="9"/>
<dbReference type="SUPFAM" id="SSF51366">
    <property type="entry name" value="Ribulose-phoshate binding barrel"/>
    <property type="match status" value="1"/>
</dbReference>
<name>A0A0P0YUZ1_9HYPH</name>
<evidence type="ECO:0000313" key="11">
    <source>
        <dbReference type="EMBL" id="BAT25252.1"/>
    </source>
</evidence>
<evidence type="ECO:0000256" key="9">
    <source>
        <dbReference type="HAMAP-Rule" id="MF_00131"/>
    </source>
</evidence>
<comment type="catalytic activity">
    <reaction evidence="8 9">
        <text>(1S,2R)-1-C-(indol-3-yl)glycerol 3-phosphate + L-serine = D-glyceraldehyde 3-phosphate + L-tryptophan + H2O</text>
        <dbReference type="Rhea" id="RHEA:10532"/>
        <dbReference type="ChEBI" id="CHEBI:15377"/>
        <dbReference type="ChEBI" id="CHEBI:33384"/>
        <dbReference type="ChEBI" id="CHEBI:57912"/>
        <dbReference type="ChEBI" id="CHEBI:58866"/>
        <dbReference type="ChEBI" id="CHEBI:59776"/>
        <dbReference type="EC" id="4.2.1.20"/>
    </reaction>
</comment>
<dbReference type="FunFam" id="3.20.20.70:FF:000037">
    <property type="entry name" value="Tryptophan synthase alpha chain"/>
    <property type="match status" value="1"/>
</dbReference>
<dbReference type="RefSeq" id="WP_060610248.1">
    <property type="nucleotide sequence ID" value="NZ_BBWQ01000025.1"/>
</dbReference>
<keyword evidence="4 9" id="KW-0028">Amino-acid biosynthesis</keyword>
<evidence type="ECO:0000256" key="10">
    <source>
        <dbReference type="RuleBase" id="RU003662"/>
    </source>
</evidence>
<feature type="active site" description="Proton acceptor" evidence="9">
    <location>
        <position position="50"/>
    </location>
</feature>
<keyword evidence="5 9" id="KW-0822">Tryptophan biosynthesis</keyword>
<evidence type="ECO:0000256" key="7">
    <source>
        <dbReference type="ARBA" id="ARBA00023239"/>
    </source>
</evidence>
<protein>
    <recommendedName>
        <fullName evidence="9">Tryptophan synthase alpha chain</fullName>
        <ecNumber evidence="9">4.2.1.20</ecNumber>
    </recommendedName>
</protein>
<comment type="function">
    <text evidence="1 9">The alpha subunit is responsible for the aldol cleavage of indoleglycerol phosphate to indole and glyceraldehyde 3-phosphate.</text>
</comment>
<sequence length="277" mass="29313">MTTRIEARFQKLRDEGRPGLVTFIMAGDPDGDTTLSVMRRLPEAGADLIELGMPFSDPMADGPAIQKAGLRALKGGETLHRTLDTVRRFREADGETPVILMGYFNPIYIYGVDSFVADARAAGIDGLIVVDLPPEMDAELCLPAVEAGLNFIRLATPTTDEKRLPTVLRNTSGFVYYVSINGITGSAAPDTDAVARSVARIKGQTDLPVAVGFGVRTGAQAEALGRVADAVVVGSALVAAIETAQTEGKDREAAAEAVLDVVRDLSAGVRRARLAFA</sequence>
<dbReference type="GO" id="GO:0005829">
    <property type="term" value="C:cytosol"/>
    <property type="evidence" value="ECO:0007669"/>
    <property type="project" value="TreeGrafter"/>
</dbReference>
<evidence type="ECO:0000256" key="3">
    <source>
        <dbReference type="ARBA" id="ARBA00011270"/>
    </source>
</evidence>
<evidence type="ECO:0000256" key="5">
    <source>
        <dbReference type="ARBA" id="ARBA00022822"/>
    </source>
</evidence>
<feature type="active site" description="Proton acceptor" evidence="9">
    <location>
        <position position="61"/>
    </location>
</feature>
<dbReference type="InterPro" id="IPR013785">
    <property type="entry name" value="Aldolase_TIM"/>
</dbReference>
<dbReference type="Pfam" id="PF00290">
    <property type="entry name" value="Trp_syntA"/>
    <property type="match status" value="1"/>
</dbReference>
<evidence type="ECO:0000256" key="6">
    <source>
        <dbReference type="ARBA" id="ARBA00023141"/>
    </source>
</evidence>
<dbReference type="GO" id="GO:0004834">
    <property type="term" value="F:tryptophan synthase activity"/>
    <property type="evidence" value="ECO:0007669"/>
    <property type="project" value="UniProtKB-UniRule"/>
</dbReference>
<comment type="similarity">
    <text evidence="9 10">Belongs to the TrpA family.</text>
</comment>
<dbReference type="CDD" id="cd04724">
    <property type="entry name" value="Tryptophan_synthase_alpha"/>
    <property type="match status" value="1"/>
</dbReference>
<dbReference type="NCBIfam" id="TIGR00262">
    <property type="entry name" value="trpA"/>
    <property type="match status" value="1"/>
</dbReference>
<evidence type="ECO:0000256" key="8">
    <source>
        <dbReference type="ARBA" id="ARBA00049047"/>
    </source>
</evidence>
<evidence type="ECO:0000256" key="2">
    <source>
        <dbReference type="ARBA" id="ARBA00004733"/>
    </source>
</evidence>
<accession>A0A0P0YUZ1</accession>
<dbReference type="EMBL" id="LC066369">
    <property type="protein sequence ID" value="BAT25252.1"/>
    <property type="molecule type" value="Genomic_DNA"/>
</dbReference>